<organism evidence="8 9">
    <name type="scientific">Oligella urethralis</name>
    <dbReference type="NCBI Taxonomy" id="90245"/>
    <lineage>
        <taxon>Bacteria</taxon>
        <taxon>Pseudomonadati</taxon>
        <taxon>Pseudomonadota</taxon>
        <taxon>Betaproteobacteria</taxon>
        <taxon>Burkholderiales</taxon>
        <taxon>Alcaligenaceae</taxon>
        <taxon>Oligella</taxon>
    </lineage>
</organism>
<keyword evidence="6 7" id="KW-0472">Membrane</keyword>
<proteinExistence type="predicted"/>
<evidence type="ECO:0000256" key="2">
    <source>
        <dbReference type="ARBA" id="ARBA00022448"/>
    </source>
</evidence>
<feature type="transmembrane region" description="Helical" evidence="7">
    <location>
        <begin position="265"/>
        <end position="283"/>
    </location>
</feature>
<feature type="transmembrane region" description="Helical" evidence="7">
    <location>
        <begin position="170"/>
        <end position="194"/>
    </location>
</feature>
<dbReference type="NCBIfam" id="NF008397">
    <property type="entry name" value="PRK11195.1"/>
    <property type="match status" value="1"/>
</dbReference>
<dbReference type="AlphaFoldDB" id="A0A2X1UN98"/>
<feature type="transmembrane region" description="Helical" evidence="7">
    <location>
        <begin position="69"/>
        <end position="85"/>
    </location>
</feature>
<dbReference type="InterPro" id="IPR036259">
    <property type="entry name" value="MFS_trans_sf"/>
</dbReference>
<feature type="transmembrane region" description="Helical" evidence="7">
    <location>
        <begin position="230"/>
        <end position="253"/>
    </location>
</feature>
<keyword evidence="4 7" id="KW-0812">Transmembrane</keyword>
<feature type="transmembrane region" description="Helical" evidence="7">
    <location>
        <begin position="316"/>
        <end position="338"/>
    </location>
</feature>
<name>A0A2X1UN98_9BURK</name>
<feature type="transmembrane region" description="Helical" evidence="7">
    <location>
        <begin position="359"/>
        <end position="376"/>
    </location>
</feature>
<dbReference type="Proteomes" id="UP000250242">
    <property type="component" value="Unassembled WGS sequence"/>
</dbReference>
<feature type="transmembrane region" description="Helical" evidence="7">
    <location>
        <begin position="12"/>
        <end position="31"/>
    </location>
</feature>
<dbReference type="GO" id="GO:0022857">
    <property type="term" value="F:transmembrane transporter activity"/>
    <property type="evidence" value="ECO:0007669"/>
    <property type="project" value="InterPro"/>
</dbReference>
<evidence type="ECO:0000256" key="6">
    <source>
        <dbReference type="ARBA" id="ARBA00023136"/>
    </source>
</evidence>
<dbReference type="Pfam" id="PF07690">
    <property type="entry name" value="MFS_1"/>
    <property type="match status" value="1"/>
</dbReference>
<feature type="transmembrane region" description="Helical" evidence="7">
    <location>
        <begin position="382"/>
        <end position="402"/>
    </location>
</feature>
<dbReference type="CDD" id="cd06173">
    <property type="entry name" value="MFS_MefA_like"/>
    <property type="match status" value="1"/>
</dbReference>
<dbReference type="InterPro" id="IPR011701">
    <property type="entry name" value="MFS"/>
</dbReference>
<evidence type="ECO:0000256" key="1">
    <source>
        <dbReference type="ARBA" id="ARBA00004651"/>
    </source>
</evidence>
<evidence type="ECO:0000313" key="9">
    <source>
        <dbReference type="Proteomes" id="UP000250242"/>
    </source>
</evidence>
<evidence type="ECO:0000313" key="8">
    <source>
        <dbReference type="EMBL" id="SPY08652.1"/>
    </source>
</evidence>
<keyword evidence="3" id="KW-1003">Cell membrane</keyword>
<evidence type="ECO:0000256" key="7">
    <source>
        <dbReference type="SAM" id="Phobius"/>
    </source>
</evidence>
<reference evidence="8 9" key="1">
    <citation type="submission" date="2018-06" db="EMBL/GenBank/DDBJ databases">
        <authorList>
            <consortium name="Pathogen Informatics"/>
            <person name="Doyle S."/>
        </authorList>
    </citation>
    <scope>NUCLEOTIDE SEQUENCE [LARGE SCALE GENOMIC DNA]</scope>
    <source>
        <strain evidence="8 9">NCTC11009</strain>
    </source>
</reference>
<dbReference type="Gene3D" id="1.20.1250.20">
    <property type="entry name" value="MFS general substrate transporter like domains"/>
    <property type="match status" value="1"/>
</dbReference>
<dbReference type="SUPFAM" id="SSF103473">
    <property type="entry name" value="MFS general substrate transporter"/>
    <property type="match status" value="1"/>
</dbReference>
<feature type="transmembrane region" description="Helical" evidence="7">
    <location>
        <begin position="290"/>
        <end position="310"/>
    </location>
</feature>
<feature type="transmembrane region" description="Helical" evidence="7">
    <location>
        <begin position="91"/>
        <end position="111"/>
    </location>
</feature>
<keyword evidence="5 7" id="KW-1133">Transmembrane helix</keyword>
<accession>A0A2X1UN98</accession>
<dbReference type="EMBL" id="UATH01000001">
    <property type="protein sequence ID" value="SPY08652.1"/>
    <property type="molecule type" value="Genomic_DNA"/>
</dbReference>
<protein>
    <submittedName>
        <fullName evidence="8">Lysophospholipid transporter lplT</fullName>
    </submittedName>
</protein>
<comment type="subcellular location">
    <subcellularLocation>
        <location evidence="1">Cell membrane</location>
        <topology evidence="1">Multi-pass membrane protein</topology>
    </subcellularLocation>
</comment>
<gene>
    <name evidence="8" type="primary">lplT</name>
    <name evidence="8" type="ORF">NCTC11009_01882</name>
</gene>
<evidence type="ECO:0000256" key="4">
    <source>
        <dbReference type="ARBA" id="ARBA00022692"/>
    </source>
</evidence>
<sequence length="429" mass="46419">MLAQTFSSLADNALFIVAIALIMELQGPEWLTPVMKWFFAFAYVILAAFVGAFADSIPKGRVMFITNSIKLIGCLMMFAFPLLGFSNLTNAYVVCLAYGIVGIGAATYSPAKYGIVTELLPPKDLVKGNSWIEGTTVISIIVGVMLGGFLTRDSVADALMSIKLIDFFAASPAEAGIVVVGFIYLLAALCNLMIPDTRFKYPRQEHNPIRLIGVFSGYVRILWKDPVGQISLAVTTLFWGAGATLQLVVLKWGEEHLGYTLEGSAMLMGVAALGTVIGAVAASRVRLEQTLSVLPVGVLMGLSVLLMNFVQPGWQVIALLIWVGALSGYFVVPLNALLQHRGHVLLSAGHSIAVQNFNEQLNILLMVGAYAVMVHLNYSIYTIIYIFGALVVVMMGLVMLLAKHNQKVYPQVFSEIGSTAHGQQQHIIS</sequence>
<evidence type="ECO:0000256" key="5">
    <source>
        <dbReference type="ARBA" id="ARBA00022989"/>
    </source>
</evidence>
<feature type="transmembrane region" description="Helical" evidence="7">
    <location>
        <begin position="37"/>
        <end position="57"/>
    </location>
</feature>
<dbReference type="PANTHER" id="PTHR43266:SF2">
    <property type="entry name" value="MAJOR FACILITATOR SUPERFAMILY (MFS) PROFILE DOMAIN-CONTAINING PROTEIN"/>
    <property type="match status" value="1"/>
</dbReference>
<evidence type="ECO:0000256" key="3">
    <source>
        <dbReference type="ARBA" id="ARBA00022475"/>
    </source>
</evidence>
<keyword evidence="2" id="KW-0813">Transport</keyword>
<feature type="transmembrane region" description="Helical" evidence="7">
    <location>
        <begin position="131"/>
        <end position="150"/>
    </location>
</feature>
<dbReference type="GO" id="GO:0005886">
    <property type="term" value="C:plasma membrane"/>
    <property type="evidence" value="ECO:0007669"/>
    <property type="project" value="UniProtKB-SubCell"/>
</dbReference>
<dbReference type="PANTHER" id="PTHR43266">
    <property type="entry name" value="MACROLIDE-EFFLUX PROTEIN"/>
    <property type="match status" value="1"/>
</dbReference>